<reference evidence="2 3" key="1">
    <citation type="submission" date="2020-12" db="EMBL/GenBank/DDBJ databases">
        <authorList>
            <person name="Zhou J."/>
        </authorList>
    </citation>
    <scope>NUCLEOTIDE SEQUENCE [LARGE SCALE GENOMIC DNA]</scope>
    <source>
        <strain evidence="2 3">CCUG 61299</strain>
    </source>
</reference>
<proteinExistence type="predicted"/>
<keyword evidence="1" id="KW-0812">Transmembrane</keyword>
<dbReference type="AlphaFoldDB" id="A0A7T7M8X2"/>
<dbReference type="KEGG" id="awe:JG540_07655"/>
<dbReference type="RefSeq" id="WP_200275097.1">
    <property type="nucleotide sequence ID" value="NZ_CP066802.1"/>
</dbReference>
<feature type="transmembrane region" description="Helical" evidence="1">
    <location>
        <begin position="20"/>
        <end position="38"/>
    </location>
</feature>
<feature type="transmembrane region" description="Helical" evidence="1">
    <location>
        <begin position="203"/>
        <end position="222"/>
    </location>
</feature>
<gene>
    <name evidence="2" type="ORF">JG540_07655</name>
</gene>
<keyword evidence="1" id="KW-0472">Membrane</keyword>
<evidence type="ECO:0000256" key="1">
    <source>
        <dbReference type="SAM" id="Phobius"/>
    </source>
</evidence>
<evidence type="ECO:0000313" key="2">
    <source>
        <dbReference type="EMBL" id="QQM66925.1"/>
    </source>
</evidence>
<feature type="transmembrane region" description="Helical" evidence="1">
    <location>
        <begin position="143"/>
        <end position="165"/>
    </location>
</feature>
<feature type="transmembrane region" description="Helical" evidence="1">
    <location>
        <begin position="117"/>
        <end position="137"/>
    </location>
</feature>
<feature type="transmembrane region" description="Helical" evidence="1">
    <location>
        <begin position="177"/>
        <end position="197"/>
    </location>
</feature>
<dbReference type="Proteomes" id="UP000595895">
    <property type="component" value="Chromosome"/>
</dbReference>
<organism evidence="2 3">
    <name type="scientific">Actinomyces weissii</name>
    <dbReference type="NCBI Taxonomy" id="675090"/>
    <lineage>
        <taxon>Bacteria</taxon>
        <taxon>Bacillati</taxon>
        <taxon>Actinomycetota</taxon>
        <taxon>Actinomycetes</taxon>
        <taxon>Actinomycetales</taxon>
        <taxon>Actinomycetaceae</taxon>
        <taxon>Actinomyces</taxon>
    </lineage>
</organism>
<keyword evidence="1" id="KW-1133">Transmembrane helix</keyword>
<evidence type="ECO:0000313" key="3">
    <source>
        <dbReference type="Proteomes" id="UP000595895"/>
    </source>
</evidence>
<sequence length="227" mass="24332">MDTSRTPGRSTYLQAPGRIFIALSIVAVAAFIVVGIVTKDPAIPFIGTICTASLAAVPAHRARQVEETANEVEAEAPLLPPTPSAQQLDAAQARALLMQAERLGASTRSRASAAPSLFLLSLGCLCSMLIGALHLVALTDESLVWLPLAVSMPWLAILLIAFGAFHRSAKAGFSTRWLQVMTAWGVLWLLIMLGMTILWRGELWFALTGIGAITAVTTWGAWREARK</sequence>
<keyword evidence="3" id="KW-1185">Reference proteome</keyword>
<protein>
    <submittedName>
        <fullName evidence="2">Uncharacterized protein</fullName>
    </submittedName>
</protein>
<name>A0A7T7M8X2_9ACTO</name>
<dbReference type="EMBL" id="CP066802">
    <property type="protein sequence ID" value="QQM66925.1"/>
    <property type="molecule type" value="Genomic_DNA"/>
</dbReference>
<accession>A0A7T7M8X2</accession>